<dbReference type="AlphaFoldDB" id="A0A0H5CBN6"/>
<name>A0A0H5CBN6_CYBJN</name>
<accession>A0A0H5CBN6</accession>
<dbReference type="EMBL" id="CDQK01000002">
    <property type="protein sequence ID" value="CEP21929.1"/>
    <property type="molecule type" value="Genomic_DNA"/>
</dbReference>
<sequence length="167" mass="19154">MPSIKPTMPPKNPFLRALSSPLRVDRSTKLIKVPRDLLMTFSTFKNREDGKLWLIPNVEGFKSGLSNGYGPNDYNWLSRMKAKKWVSLASLELLSNSSNITNVQDVNWNERNPELINELYCKVISQCDYTVIDDTLPMRIVCDEHHGLLTVSKDLIIVNLDKLLMLY</sequence>
<proteinExistence type="predicted"/>
<organism evidence="1 2">
    <name type="scientific">Cyberlindnera jadinii (strain ATCC 18201 / CBS 1600 / BCRC 20928 / JCM 3617 / NBRC 0987 / NRRL Y-1542)</name>
    <name type="common">Torula yeast</name>
    <name type="synonym">Candida utilis</name>
    <dbReference type="NCBI Taxonomy" id="983966"/>
    <lineage>
        <taxon>Eukaryota</taxon>
        <taxon>Fungi</taxon>
        <taxon>Dikarya</taxon>
        <taxon>Ascomycota</taxon>
        <taxon>Saccharomycotina</taxon>
        <taxon>Saccharomycetes</taxon>
        <taxon>Phaffomycetales</taxon>
        <taxon>Phaffomycetaceae</taxon>
        <taxon>Cyberlindnera</taxon>
    </lineage>
</organism>
<gene>
    <name evidence="1" type="ORF">BN1211_2151</name>
</gene>
<evidence type="ECO:0000313" key="1">
    <source>
        <dbReference type="EMBL" id="CEP21929.1"/>
    </source>
</evidence>
<protein>
    <submittedName>
        <fullName evidence="1">Uncharacterized protein</fullName>
    </submittedName>
</protein>
<dbReference type="Proteomes" id="UP000038830">
    <property type="component" value="Unassembled WGS sequence"/>
</dbReference>
<reference evidence="2" key="1">
    <citation type="journal article" date="2015" name="J. Biotechnol.">
        <title>The structure of the Cyberlindnera jadinii genome and its relation to Candida utilis analyzed by the occurrence of single nucleotide polymorphisms.</title>
        <authorList>
            <person name="Rupp O."/>
            <person name="Brinkrolf K."/>
            <person name="Buerth C."/>
            <person name="Kunigo M."/>
            <person name="Schneider J."/>
            <person name="Jaenicke S."/>
            <person name="Goesmann A."/>
            <person name="Puehler A."/>
            <person name="Jaeger K.-E."/>
            <person name="Ernst J.F."/>
        </authorList>
    </citation>
    <scope>NUCLEOTIDE SEQUENCE [LARGE SCALE GENOMIC DNA]</scope>
    <source>
        <strain evidence="2">ATCC 18201 / CBS 1600 / BCRC 20928 / JCM 3617 / NBRC 0987 / NRRL Y-1542</strain>
    </source>
</reference>
<evidence type="ECO:0000313" key="2">
    <source>
        <dbReference type="Proteomes" id="UP000038830"/>
    </source>
</evidence>